<dbReference type="KEGG" id="saca:FFV09_10170"/>
<sequence length="840" mass="90575">MFNKSREQELIVVCIIPAGGEYAMKTYHSVLARLAVSYIAIVLVIVLSLCSVFYLYDSGRDREQLNARSRMTLENAARTLDAEVFERVERIALGLALDKTTDLRQLRGGSWQTYPSRLIGLQELLQAEVSGNAELIEAIHLYEPASGATLSSLYGLVDAASRAANPSLPSDWIDGMLGTPGSSLWTPPRFVPKDAFSRIPGGSGQRLLTYAHAYPFQSTGADSQLILAIDVKEDAIQAVLRNMLPVQYEETWLRGASGAIVPGTAEAAAGGATAPAADASALPALIANADLAAAPGAAGGWIESDSHTVFREPLPTADWTLYSATPHSFYRERSAAVLKLMLGICALAIVIGLVLSGVMTRLIYSPLKRLVGKIRHLAGQPAAAGANEYGLIDTALEHLSGRVVSLEETLHAAGPLVQRDALLKLLRGDSAGPSPKETRLLGDGFGGYTHLRCVVLDIGSRPAGDSAARPAALRELAKLLEERQTAQRRIVTAELSDRRLAAIVADRESGSAGGPAGGMKGTASGANGHGSAAATEAAGEAGLRREEDALQAFAQRLADDGLRRLDVRVQLAWGCEVDRPDRLPLSLGEAESRLKYAYFLPGTAVLSGAGLLERELSTEEIPQPMLSRFRDKLAARQPFEQIAAAVDDLLEAMRTGPYSADYCHFVLANLVFVYSDHLKSIRYNPPSGGRPDLHRQYVGLGHIDDFRRWLLHSVSAFLANTEKRHGERATDTLEAAKRHIERDLSGDLSLEAVSSSVFISAKYLSRLFKEELGVTYTEYVTARRMETAKNLVELGSLTIEQVAAAVGYGTPAYFIKKFKEAYGCTPGNYLREQAKQAHSS</sequence>
<dbReference type="EMBL" id="CP041217">
    <property type="protein sequence ID" value="QDH21185.1"/>
    <property type="molecule type" value="Genomic_DNA"/>
</dbReference>
<feature type="compositionally biased region" description="Gly residues" evidence="5">
    <location>
        <begin position="511"/>
        <end position="520"/>
    </location>
</feature>
<evidence type="ECO:0000313" key="9">
    <source>
        <dbReference type="Proteomes" id="UP000316968"/>
    </source>
</evidence>
<keyword evidence="4" id="KW-0175">Coiled coil</keyword>
<feature type="transmembrane region" description="Helical" evidence="6">
    <location>
        <begin position="35"/>
        <end position="56"/>
    </location>
</feature>
<dbReference type="AlphaFoldDB" id="A0A4Y6UYV0"/>
<dbReference type="PROSITE" id="PS01124">
    <property type="entry name" value="HTH_ARAC_FAMILY_2"/>
    <property type="match status" value="1"/>
</dbReference>
<feature type="region of interest" description="Disordered" evidence="5">
    <location>
        <begin position="509"/>
        <end position="539"/>
    </location>
</feature>
<feature type="transmembrane region" description="Helical" evidence="6">
    <location>
        <begin position="340"/>
        <end position="364"/>
    </location>
</feature>
<organism evidence="8 9">
    <name type="scientific">Saccharibacillus brassicae</name>
    <dbReference type="NCBI Taxonomy" id="2583377"/>
    <lineage>
        <taxon>Bacteria</taxon>
        <taxon>Bacillati</taxon>
        <taxon>Bacillota</taxon>
        <taxon>Bacilli</taxon>
        <taxon>Bacillales</taxon>
        <taxon>Paenibacillaceae</taxon>
        <taxon>Saccharibacillus</taxon>
    </lineage>
</organism>
<dbReference type="GO" id="GO:0003700">
    <property type="term" value="F:DNA-binding transcription factor activity"/>
    <property type="evidence" value="ECO:0007669"/>
    <property type="project" value="InterPro"/>
</dbReference>
<keyword evidence="6" id="KW-0812">Transmembrane</keyword>
<evidence type="ECO:0000256" key="1">
    <source>
        <dbReference type="ARBA" id="ARBA00023015"/>
    </source>
</evidence>
<feature type="compositionally biased region" description="Low complexity" evidence="5">
    <location>
        <begin position="521"/>
        <end position="539"/>
    </location>
</feature>
<dbReference type="InterPro" id="IPR018062">
    <property type="entry name" value="HTH_AraC-typ_CS"/>
</dbReference>
<dbReference type="PANTHER" id="PTHR43280:SF2">
    <property type="entry name" value="HTH-TYPE TRANSCRIPTIONAL REGULATOR EXSA"/>
    <property type="match status" value="1"/>
</dbReference>
<evidence type="ECO:0000259" key="7">
    <source>
        <dbReference type="PROSITE" id="PS01124"/>
    </source>
</evidence>
<name>A0A4Y6UYV0_SACBS</name>
<evidence type="ECO:0000256" key="6">
    <source>
        <dbReference type="SAM" id="Phobius"/>
    </source>
</evidence>
<keyword evidence="2" id="KW-0238">DNA-binding</keyword>
<evidence type="ECO:0000256" key="4">
    <source>
        <dbReference type="SAM" id="Coils"/>
    </source>
</evidence>
<reference evidence="8 9" key="1">
    <citation type="submission" date="2019-06" db="EMBL/GenBank/DDBJ databases">
        <title>Saccharibacillus brassicae sp. nov., an endophytic bacterium isolated from Chinese cabbage seeds (Brassica pekinensis).</title>
        <authorList>
            <person name="Jiang L."/>
            <person name="Lee J."/>
            <person name="Kim S.W."/>
        </authorList>
    </citation>
    <scope>NUCLEOTIDE SEQUENCE [LARGE SCALE GENOMIC DNA]</scope>
    <source>
        <strain evidence="9">KCTC 43072 / ATSA2</strain>
    </source>
</reference>
<dbReference type="Proteomes" id="UP000316968">
    <property type="component" value="Chromosome"/>
</dbReference>
<keyword evidence="9" id="KW-1185">Reference proteome</keyword>
<keyword evidence="1" id="KW-0805">Transcription regulation</keyword>
<dbReference type="Gene3D" id="1.10.10.60">
    <property type="entry name" value="Homeodomain-like"/>
    <property type="match status" value="2"/>
</dbReference>
<dbReference type="InterPro" id="IPR009057">
    <property type="entry name" value="Homeodomain-like_sf"/>
</dbReference>
<dbReference type="SUPFAM" id="SSF46689">
    <property type="entry name" value="Homeodomain-like"/>
    <property type="match status" value="2"/>
</dbReference>
<evidence type="ECO:0000313" key="8">
    <source>
        <dbReference type="EMBL" id="QDH21185.1"/>
    </source>
</evidence>
<dbReference type="OrthoDB" id="2659895at2"/>
<keyword evidence="6" id="KW-1133">Transmembrane helix</keyword>
<dbReference type="InterPro" id="IPR018060">
    <property type="entry name" value="HTH_AraC"/>
</dbReference>
<evidence type="ECO:0000256" key="3">
    <source>
        <dbReference type="ARBA" id="ARBA00023163"/>
    </source>
</evidence>
<dbReference type="Pfam" id="PF12833">
    <property type="entry name" value="HTH_18"/>
    <property type="match status" value="1"/>
</dbReference>
<dbReference type="PANTHER" id="PTHR43280">
    <property type="entry name" value="ARAC-FAMILY TRANSCRIPTIONAL REGULATOR"/>
    <property type="match status" value="1"/>
</dbReference>
<evidence type="ECO:0000256" key="2">
    <source>
        <dbReference type="ARBA" id="ARBA00023125"/>
    </source>
</evidence>
<dbReference type="PROSITE" id="PS00041">
    <property type="entry name" value="HTH_ARAC_FAMILY_1"/>
    <property type="match status" value="1"/>
</dbReference>
<evidence type="ECO:0000256" key="5">
    <source>
        <dbReference type="SAM" id="MobiDB-lite"/>
    </source>
</evidence>
<proteinExistence type="predicted"/>
<keyword evidence="6" id="KW-0472">Membrane</keyword>
<keyword evidence="3" id="KW-0804">Transcription</keyword>
<protein>
    <submittedName>
        <fullName evidence="8">Helix-turn-helix domain-containing protein</fullName>
    </submittedName>
</protein>
<feature type="domain" description="HTH araC/xylS-type" evidence="7">
    <location>
        <begin position="734"/>
        <end position="832"/>
    </location>
</feature>
<feature type="coiled-coil region" evidence="4">
    <location>
        <begin position="469"/>
        <end position="496"/>
    </location>
</feature>
<dbReference type="GO" id="GO:0043565">
    <property type="term" value="F:sequence-specific DNA binding"/>
    <property type="evidence" value="ECO:0007669"/>
    <property type="project" value="InterPro"/>
</dbReference>
<accession>A0A4Y6UYV0</accession>
<gene>
    <name evidence="8" type="ORF">FFV09_10170</name>
</gene>
<dbReference type="SMART" id="SM00342">
    <property type="entry name" value="HTH_ARAC"/>
    <property type="match status" value="1"/>
</dbReference>